<reference evidence="1" key="1">
    <citation type="submission" date="2010-08" db="EMBL/GenBank/DDBJ databases">
        <authorList>
            <person name="Beatson S."/>
        </authorList>
    </citation>
    <scope>NUCLEOTIDE SEQUENCE</scope>
    <source>
        <strain evidence="1">MS1146</strain>
        <plasmid evidence="1">pSSAP1</plasmid>
    </source>
</reference>
<reference evidence="1" key="2">
    <citation type="journal article" date="2011" name="Microbiology">
        <title>UafB is a serine-rich repeat adhesin of Staphylococcus saprophyticus that mediates binding to fibronectin, fibrinogen and human uroepithelial cells.</title>
        <authorList>
            <person name="King N.P."/>
            <person name="Beatson S.A."/>
            <person name="Totsika M."/>
            <person name="Ulett G.C."/>
            <person name="Alm R.A."/>
            <person name="Manning P.A."/>
            <person name="Schembri M.A."/>
        </authorList>
    </citation>
    <scope>NUCLEOTIDE SEQUENCE [LARGE SCALE GENOMIC DNA]</scope>
    <source>
        <strain evidence="1">MS1146</strain>
        <plasmid evidence="1">pSSAP1</plasmid>
    </source>
</reference>
<geneLocation type="plasmid" evidence="1">
    <name>pSSAP1</name>
</geneLocation>
<dbReference type="AlphaFoldDB" id="F4MSP2"/>
<gene>
    <name evidence="1" type="ORF">SSAP_P105</name>
</gene>
<name>F4MSP2_STASA</name>
<dbReference type="RefSeq" id="WP_013730018.1">
    <property type="nucleotide sequence ID" value="NC_015432.1"/>
</dbReference>
<evidence type="ECO:0000313" key="1">
    <source>
        <dbReference type="EMBL" id="CBW54920.1"/>
    </source>
</evidence>
<keyword evidence="1" id="KW-0614">Plasmid</keyword>
<proteinExistence type="predicted"/>
<dbReference type="EMBL" id="FR687301">
    <property type="protein sequence ID" value="CBW54920.1"/>
    <property type="molecule type" value="Genomic_DNA"/>
</dbReference>
<sequence length="134" mass="16051">MTKISSSEAYDMVSLFKGLIREIAKDETPKIMQDKTLTYDEKYKKIIEIENECIDRTAKFEDVNEDFILNLHKLLSSYKQGDIDRRRAYRNFLSEYINGSIEKTFDLMDTELLEEYDHAIKRHKFLIQRIKENK</sequence>
<organism evidence="1">
    <name type="scientific">Staphylococcus saprophyticus subsp. saprophyticus MS1146</name>
    <dbReference type="NCBI Taxonomy" id="881952"/>
    <lineage>
        <taxon>Bacteria</taxon>
        <taxon>Bacillati</taxon>
        <taxon>Bacillota</taxon>
        <taxon>Bacilli</taxon>
        <taxon>Bacillales</taxon>
        <taxon>Staphylococcaceae</taxon>
        <taxon>Staphylococcus</taxon>
    </lineage>
</organism>
<accession>F4MSP2</accession>
<protein>
    <submittedName>
        <fullName evidence="1">Uncharacterized protein</fullName>
    </submittedName>
</protein>